<comment type="catalytic activity">
    <reaction evidence="7">
        <text>all-trans-zeaxanthin + 2 O2 = 4,9-dimethyldodeca-2,4,6,8,10-pentaenedial + 2 (3R)-hydroxy-beta-ionone</text>
        <dbReference type="Rhea" id="RHEA:26393"/>
        <dbReference type="ChEBI" id="CHEBI:15379"/>
        <dbReference type="ChEBI" id="CHEBI:27547"/>
        <dbReference type="ChEBI" id="CHEBI:53171"/>
        <dbReference type="ChEBI" id="CHEBI:53173"/>
        <dbReference type="EC" id="1.14.99.n4"/>
    </reaction>
</comment>
<comment type="cofactor">
    <cofactor evidence="1">
        <name>Fe(2+)</name>
        <dbReference type="ChEBI" id="CHEBI:29033"/>
    </cofactor>
</comment>
<evidence type="ECO:0000256" key="3">
    <source>
        <dbReference type="ARBA" id="ARBA00022723"/>
    </source>
</evidence>
<dbReference type="EC" id="1.14.99.n4" evidence="6"/>
<comment type="caution">
    <text evidence="9">The sequence shown here is derived from an EMBL/GenBank/DDBJ whole genome shotgun (WGS) entry which is preliminary data.</text>
</comment>
<dbReference type="Proteomes" id="UP001497392">
    <property type="component" value="Unassembled WGS sequence"/>
</dbReference>
<keyword evidence="8" id="KW-0812">Transmembrane</keyword>
<evidence type="ECO:0000256" key="8">
    <source>
        <dbReference type="SAM" id="Phobius"/>
    </source>
</evidence>
<organism evidence="9 10">
    <name type="scientific">Coccomyxa viridis</name>
    <dbReference type="NCBI Taxonomy" id="1274662"/>
    <lineage>
        <taxon>Eukaryota</taxon>
        <taxon>Viridiplantae</taxon>
        <taxon>Chlorophyta</taxon>
        <taxon>core chlorophytes</taxon>
        <taxon>Trebouxiophyceae</taxon>
        <taxon>Trebouxiophyceae incertae sedis</taxon>
        <taxon>Coccomyxaceae</taxon>
        <taxon>Coccomyxa</taxon>
    </lineage>
</organism>
<evidence type="ECO:0000313" key="9">
    <source>
        <dbReference type="EMBL" id="CAL5224311.1"/>
    </source>
</evidence>
<evidence type="ECO:0000256" key="7">
    <source>
        <dbReference type="ARBA" id="ARBA00048709"/>
    </source>
</evidence>
<name>A0ABP1FWQ1_9CHLO</name>
<keyword evidence="10" id="KW-1185">Reference proteome</keyword>
<proteinExistence type="inferred from homology"/>
<keyword evidence="8" id="KW-0472">Membrane</keyword>
<evidence type="ECO:0000256" key="6">
    <source>
        <dbReference type="ARBA" id="ARBA00039084"/>
    </source>
</evidence>
<keyword evidence="4" id="KW-0560">Oxidoreductase</keyword>
<keyword evidence="8" id="KW-1133">Transmembrane helix</keyword>
<sequence>MVDFSVLQYKDVRLAMGAVIFNTTLVIAAWFGRAYWMHGIEAVVNKLQGQAKRRKSNIYLSDNFAPIAKETQAEDLEVVGRIPSDVEGVYARTGPNPVLVPNGDYHWFDGDGMVHACRIKGSKASYSNRLVQTHRLKREVKQGFPLYLRFGDMRGFWGIWHAGLSQLRKKTGVIPAGLGEGTANTALVYHANKLMSLHEGDLPYAIKVLCNGIVDTLGCVTFGGRVNHPFTAHPKVDPKTGELFFIGYEMDKKPACVWYAGLDKEGALKFDVKVPLQEGVMMHDMAITEDYAILLDVPLVFRPEVMVTKNRLPLVYDKSRPARFGVIPKRPKSGKEVRWFELDPVMIFHVANSWQEGKDREIIKLFACCFEEFDLDIGDQDTSSKTLPHLREMTFNMITGEATSRQVADTVCDFPRVPLDLVGLKSTYAYAAVFSKVQGKFSGIAKFDLGAKNGGAVLGQIEHGAERYGGEAVFVKGSGAGEDDGYLMTYVHDEKKGASECVIYSAKTMSSEPLARVMLPQRVPYGFHGEFVTEAELASQVSSL</sequence>
<comment type="similarity">
    <text evidence="2">Belongs to the carotenoid oxygenase family.</text>
</comment>
<dbReference type="InterPro" id="IPR004294">
    <property type="entry name" value="Carotenoid_Oase"/>
</dbReference>
<feature type="transmembrane region" description="Helical" evidence="8">
    <location>
        <begin position="12"/>
        <end position="31"/>
    </location>
</feature>
<evidence type="ECO:0000256" key="4">
    <source>
        <dbReference type="ARBA" id="ARBA00023002"/>
    </source>
</evidence>
<keyword evidence="5" id="KW-0408">Iron</keyword>
<evidence type="ECO:0000313" key="10">
    <source>
        <dbReference type="Proteomes" id="UP001497392"/>
    </source>
</evidence>
<evidence type="ECO:0000256" key="5">
    <source>
        <dbReference type="ARBA" id="ARBA00023004"/>
    </source>
</evidence>
<dbReference type="PANTHER" id="PTHR10543">
    <property type="entry name" value="BETA-CAROTENE DIOXYGENASE"/>
    <property type="match status" value="1"/>
</dbReference>
<dbReference type="PANTHER" id="PTHR10543:SF89">
    <property type="entry name" value="CAROTENOID 9,10(9',10')-CLEAVAGE DIOXYGENASE 1"/>
    <property type="match status" value="1"/>
</dbReference>
<accession>A0ABP1FWQ1</accession>
<dbReference type="Pfam" id="PF03055">
    <property type="entry name" value="RPE65"/>
    <property type="match status" value="1"/>
</dbReference>
<dbReference type="EMBL" id="CAXHTA020000010">
    <property type="protein sequence ID" value="CAL5224311.1"/>
    <property type="molecule type" value="Genomic_DNA"/>
</dbReference>
<gene>
    <name evidence="9" type="primary">g6978</name>
    <name evidence="9" type="ORF">VP750_LOCUS5970</name>
</gene>
<protein>
    <recommendedName>
        <fullName evidence="6">carotenoid 9,10-dioxygenase</fullName>
        <ecNumber evidence="6">1.14.99.n4</ecNumber>
    </recommendedName>
</protein>
<keyword evidence="3" id="KW-0479">Metal-binding</keyword>
<evidence type="ECO:0000256" key="1">
    <source>
        <dbReference type="ARBA" id="ARBA00001954"/>
    </source>
</evidence>
<evidence type="ECO:0000256" key="2">
    <source>
        <dbReference type="ARBA" id="ARBA00006787"/>
    </source>
</evidence>
<reference evidence="9 10" key="1">
    <citation type="submission" date="2024-06" db="EMBL/GenBank/DDBJ databases">
        <authorList>
            <person name="Kraege A."/>
            <person name="Thomma B."/>
        </authorList>
    </citation>
    <scope>NUCLEOTIDE SEQUENCE [LARGE SCALE GENOMIC DNA]</scope>
</reference>